<sequence>MVKNKFLSQKYKHDMYAFNIDYTMCFSMDNKEELLVLKHPKIIHMLSNINITGPQQSIDINETIPSVDQQKLPIGNKFDKRNKVSVKQEDIIEARKNKVKFKKKLRNKIAINKNDLLLVKNSNEVLNEDSLDIAIIKQPRNNKNRKKSKLKQNASEYNVQDSKNQSVDGRIDKNIIIDSPLSIQELAIKLNMPEAEIITWLFLKGISVTINQVIDIPMATEVAANYDFNVLNSVSSVNSNYVKPYDASITSKTIKRPPVITVLGHVDHGKTTLLDAIRSSDLVKQEVGGITQAIAGYEVNWSYNSATEKLIFLDTPGHEAFSSMRLRGAQVTDIVLLVVAADDGLKPQTIESIRHIKNHELPCIVAINKIDKQDINVFKVKEELAQYNILGEDWGGDIPIIEISALLGKNIDILLSNICLLSELQDLKANPLQSAQGTILEAHLDKAKGPVANIIVQNGTLKVGDIIVSHNTYGKVKAIMNSLGVKIDQADPSSIVELWGFSNVPQAGAAFNVLDTEKEAKQLVNKHRKINDNYSIYKTLNSRVTLDTYNKTANLKQLNLIIKADTQGSIEAIINSFSQISQEKVQINIIAASSGNISDTDIDLAMTSNSLVIAFNSHIPLQLVSTAEKLNIILCSFSIIYDLLDYIKSYMLNLIDPEYEKQLIGTAIVQTVFDINKGSVAGCLVSTGKLKQDAAISVYRQDQIIYDGFLNSLKRAKDNVTEVSENNECGVMCNDYNLWQKQDIIKAYELKEKIKTL</sequence>
<feature type="region of interest" description="Disordered" evidence="9">
    <location>
        <begin position="142"/>
        <end position="163"/>
    </location>
</feature>
<dbReference type="NCBIfam" id="TIGR00231">
    <property type="entry name" value="small_GTP"/>
    <property type="match status" value="1"/>
</dbReference>
<keyword evidence="5 8" id="KW-0342">GTP-binding</keyword>
<comment type="similarity">
    <text evidence="1 8">Belongs to the TRAFAC class translation factor GTPase superfamily. Classic translation factor GTPase family. IF-2 subfamily.</text>
</comment>
<dbReference type="FunFam" id="2.40.30.10:FF:000008">
    <property type="entry name" value="Translation initiation factor IF-2"/>
    <property type="match status" value="1"/>
</dbReference>
<gene>
    <name evidence="8 11" type="primary">infB</name>
</gene>
<dbReference type="InterPro" id="IPR015760">
    <property type="entry name" value="TIF_IF2"/>
</dbReference>
<dbReference type="GO" id="GO:0003743">
    <property type="term" value="F:translation initiation factor activity"/>
    <property type="evidence" value="ECO:0007669"/>
    <property type="project" value="UniProtKB-UniRule"/>
</dbReference>
<evidence type="ECO:0000256" key="6">
    <source>
        <dbReference type="ARBA" id="ARBA00025162"/>
    </source>
</evidence>
<dbReference type="Gene3D" id="2.40.30.10">
    <property type="entry name" value="Translation factors"/>
    <property type="match status" value="2"/>
</dbReference>
<dbReference type="FunFam" id="3.40.50.10050:FF:000001">
    <property type="entry name" value="Translation initiation factor IF-2"/>
    <property type="match status" value="1"/>
</dbReference>
<keyword evidence="4 8" id="KW-0648">Protein biosynthesis</keyword>
<dbReference type="FunFam" id="3.40.50.300:FF:000019">
    <property type="entry name" value="Translation initiation factor IF-2"/>
    <property type="match status" value="1"/>
</dbReference>
<feature type="binding site" evidence="8">
    <location>
        <begin position="264"/>
        <end position="271"/>
    </location>
    <ligand>
        <name>GTP</name>
        <dbReference type="ChEBI" id="CHEBI:37565"/>
    </ligand>
</feature>
<feature type="binding site" evidence="8">
    <location>
        <begin position="314"/>
        <end position="318"/>
    </location>
    <ligand>
        <name>GTP</name>
        <dbReference type="ChEBI" id="CHEBI:37565"/>
    </ligand>
</feature>
<accession>A0A6B9P8G1</accession>
<protein>
    <recommendedName>
        <fullName evidence="7 8">Translation initiation factor IF-2, chloroplastic</fullName>
    </recommendedName>
</protein>
<dbReference type="InterPro" id="IPR027417">
    <property type="entry name" value="P-loop_NTPase"/>
</dbReference>
<dbReference type="NCBIfam" id="TIGR00487">
    <property type="entry name" value="IF-2"/>
    <property type="match status" value="1"/>
</dbReference>
<evidence type="ECO:0000313" key="11">
    <source>
        <dbReference type="EMBL" id="QHD45337.1"/>
    </source>
</evidence>
<dbReference type="InterPro" id="IPR009000">
    <property type="entry name" value="Transl_B-barrel_sf"/>
</dbReference>
<dbReference type="FunFam" id="2.40.30.10:FF:000054">
    <property type="entry name" value="Translation initiation factor IF-2"/>
    <property type="match status" value="1"/>
</dbReference>
<dbReference type="AlphaFoldDB" id="A0A6B9P8G1"/>
<dbReference type="PRINTS" id="PR00315">
    <property type="entry name" value="ELONGATNFCT"/>
</dbReference>
<dbReference type="PROSITE" id="PS01176">
    <property type="entry name" value="IF2"/>
    <property type="match status" value="1"/>
</dbReference>
<name>A0A6B9P8G1_9FLOR</name>
<dbReference type="InterPro" id="IPR036925">
    <property type="entry name" value="TIF_IF2_dom3_sf"/>
</dbReference>
<dbReference type="SUPFAM" id="SSF52540">
    <property type="entry name" value="P-loop containing nucleoside triphosphate hydrolases"/>
    <property type="match status" value="1"/>
</dbReference>
<dbReference type="CDD" id="cd03702">
    <property type="entry name" value="IF2_mtIF2_II"/>
    <property type="match status" value="1"/>
</dbReference>
<dbReference type="Gene3D" id="3.40.50.10050">
    <property type="entry name" value="Translation initiation factor IF- 2, domain 3"/>
    <property type="match status" value="1"/>
</dbReference>
<dbReference type="PANTHER" id="PTHR43381">
    <property type="entry name" value="TRANSLATION INITIATION FACTOR IF-2-RELATED"/>
    <property type="match status" value="1"/>
</dbReference>
<dbReference type="PROSITE" id="PS51722">
    <property type="entry name" value="G_TR_2"/>
    <property type="match status" value="1"/>
</dbReference>
<dbReference type="CDD" id="cd01887">
    <property type="entry name" value="IF2_eIF5B"/>
    <property type="match status" value="1"/>
</dbReference>
<reference evidence="11" key="1">
    <citation type="submission" date="2019-12" db="EMBL/GenBank/DDBJ databases">
        <authorList>
            <person name="Han H."/>
        </authorList>
    </citation>
    <scope>NUCLEOTIDE SEQUENCE</scope>
</reference>
<dbReference type="GO" id="GO:0005525">
    <property type="term" value="F:GTP binding"/>
    <property type="evidence" value="ECO:0007669"/>
    <property type="project" value="UniProtKB-KW"/>
</dbReference>
<comment type="function">
    <text evidence="6 8">One of the essential components for the initiation of protein synthesis. Protects formylmethionyl-tRNA from spontaneous hydrolysis and promotes its binding to the 30S ribosomal subunits. Also involved in the hydrolysis of GTP during the formation of the 70S ribosomal complex.</text>
</comment>
<dbReference type="GO" id="GO:0003924">
    <property type="term" value="F:GTPase activity"/>
    <property type="evidence" value="ECO:0007669"/>
    <property type="project" value="UniProtKB-UniRule"/>
</dbReference>
<evidence type="ECO:0000256" key="8">
    <source>
        <dbReference type="HAMAP-Rule" id="MF_00100"/>
    </source>
</evidence>
<evidence type="ECO:0000256" key="2">
    <source>
        <dbReference type="ARBA" id="ARBA00022540"/>
    </source>
</evidence>
<evidence type="ECO:0000256" key="1">
    <source>
        <dbReference type="ARBA" id="ARBA00007733"/>
    </source>
</evidence>
<evidence type="ECO:0000256" key="3">
    <source>
        <dbReference type="ARBA" id="ARBA00022741"/>
    </source>
</evidence>
<keyword evidence="3 8" id="KW-0547">Nucleotide-binding</keyword>
<geneLocation type="chloroplast" evidence="11"/>
<dbReference type="SUPFAM" id="SSF50447">
    <property type="entry name" value="Translation proteins"/>
    <property type="match status" value="2"/>
</dbReference>
<comment type="caution">
    <text evidence="8">Lacks conserved residue(s) required for the propagation of feature annotation.</text>
</comment>
<dbReference type="InterPro" id="IPR006847">
    <property type="entry name" value="IF2_N"/>
</dbReference>
<dbReference type="InterPro" id="IPR005225">
    <property type="entry name" value="Small_GTP-bd"/>
</dbReference>
<dbReference type="InterPro" id="IPR053905">
    <property type="entry name" value="EF-G-like_DII"/>
</dbReference>
<feature type="domain" description="Tr-type G" evidence="10">
    <location>
        <begin position="255"/>
        <end position="428"/>
    </location>
</feature>
<keyword evidence="2 8" id="KW-0396">Initiation factor</keyword>
<proteinExistence type="inferred from homology"/>
<evidence type="ECO:0000256" key="7">
    <source>
        <dbReference type="ARBA" id="ARBA00044105"/>
    </source>
</evidence>
<comment type="subcellular location">
    <subcellularLocation>
        <location evidence="8">Plastid</location>
        <location evidence="8">Chloroplast</location>
    </subcellularLocation>
</comment>
<organism evidence="11">
    <name type="scientific">Grateloupia turuturu</name>
    <dbReference type="NCBI Taxonomy" id="118375"/>
    <lineage>
        <taxon>Eukaryota</taxon>
        <taxon>Rhodophyta</taxon>
        <taxon>Florideophyceae</taxon>
        <taxon>Rhodymeniophycidae</taxon>
        <taxon>Halymeniales</taxon>
        <taxon>Halymeniaceae</taxon>
        <taxon>Grateloupia</taxon>
    </lineage>
</organism>
<dbReference type="Pfam" id="PF04760">
    <property type="entry name" value="IF2_N"/>
    <property type="match status" value="1"/>
</dbReference>
<dbReference type="HAMAP" id="MF_00100_B">
    <property type="entry name" value="IF_2_B"/>
    <property type="match status" value="1"/>
</dbReference>
<dbReference type="InterPro" id="IPR000178">
    <property type="entry name" value="TF_IF2_bacterial-like"/>
</dbReference>
<evidence type="ECO:0000259" key="10">
    <source>
        <dbReference type="PROSITE" id="PS51722"/>
    </source>
</evidence>
<keyword evidence="11" id="KW-0150">Chloroplast</keyword>
<dbReference type="GO" id="GO:0009507">
    <property type="term" value="C:chloroplast"/>
    <property type="evidence" value="ECO:0007669"/>
    <property type="project" value="UniProtKB-SubCell"/>
</dbReference>
<feature type="compositionally biased region" description="Polar residues" evidence="9">
    <location>
        <begin position="154"/>
        <end position="163"/>
    </location>
</feature>
<evidence type="ECO:0000256" key="4">
    <source>
        <dbReference type="ARBA" id="ARBA00022917"/>
    </source>
</evidence>
<dbReference type="InterPro" id="IPR023115">
    <property type="entry name" value="TIF_IF2_dom3"/>
</dbReference>
<dbReference type="PANTHER" id="PTHR43381:SF5">
    <property type="entry name" value="TR-TYPE G DOMAIN-CONTAINING PROTEIN"/>
    <property type="match status" value="1"/>
</dbReference>
<evidence type="ECO:0000256" key="5">
    <source>
        <dbReference type="ARBA" id="ARBA00023134"/>
    </source>
</evidence>
<dbReference type="Gene3D" id="3.40.50.300">
    <property type="entry name" value="P-loop containing nucleotide triphosphate hydrolases"/>
    <property type="match status" value="1"/>
</dbReference>
<keyword evidence="11" id="KW-0934">Plastid</keyword>
<dbReference type="Pfam" id="PF22042">
    <property type="entry name" value="EF-G_D2"/>
    <property type="match status" value="1"/>
</dbReference>
<dbReference type="Pfam" id="PF00009">
    <property type="entry name" value="GTP_EFTU"/>
    <property type="match status" value="1"/>
</dbReference>
<dbReference type="SUPFAM" id="SSF52156">
    <property type="entry name" value="Initiation factor IF2/eIF5b, domain 3"/>
    <property type="match status" value="1"/>
</dbReference>
<dbReference type="Pfam" id="PF11987">
    <property type="entry name" value="IF-2"/>
    <property type="match status" value="1"/>
</dbReference>
<dbReference type="InterPro" id="IPR044145">
    <property type="entry name" value="IF2_II"/>
</dbReference>
<dbReference type="InterPro" id="IPR000795">
    <property type="entry name" value="T_Tr_GTP-bd_dom"/>
</dbReference>
<dbReference type="CDD" id="cd03692">
    <property type="entry name" value="mtIF2_IVc"/>
    <property type="match status" value="1"/>
</dbReference>
<feature type="binding site" evidence="8">
    <location>
        <begin position="368"/>
        <end position="371"/>
    </location>
    <ligand>
        <name>GTP</name>
        <dbReference type="ChEBI" id="CHEBI:37565"/>
    </ligand>
</feature>
<dbReference type="EMBL" id="MN853877">
    <property type="protein sequence ID" value="QHD45337.1"/>
    <property type="molecule type" value="Genomic_DNA"/>
</dbReference>
<evidence type="ECO:0000256" key="9">
    <source>
        <dbReference type="SAM" id="MobiDB-lite"/>
    </source>
</evidence>